<dbReference type="PROSITE" id="PS51186">
    <property type="entry name" value="GNAT"/>
    <property type="match status" value="1"/>
</dbReference>
<evidence type="ECO:0000313" key="5">
    <source>
        <dbReference type="Proteomes" id="UP001248134"/>
    </source>
</evidence>
<dbReference type="InterPro" id="IPR000182">
    <property type="entry name" value="GNAT_dom"/>
</dbReference>
<reference evidence="4" key="1">
    <citation type="submission" date="2019-07" db="EMBL/GenBank/DDBJ databases">
        <title>Phylogenomic Reclassification of ATCC Bacillus Strains and Various Taxa within the Genus Bacillus.</title>
        <authorList>
            <person name="Riojas M.A."/>
            <person name="Frank A.M."/>
            <person name="Fenn S.L."/>
            <person name="King S.P."/>
            <person name="Brower S.M."/>
            <person name="Hazbon M.H."/>
        </authorList>
    </citation>
    <scope>NUCLEOTIDE SEQUENCE</scope>
    <source>
        <strain evidence="4">NR-12239</strain>
    </source>
</reference>
<evidence type="ECO:0000313" key="4">
    <source>
        <dbReference type="EMBL" id="MDR4328806.1"/>
    </source>
</evidence>
<name>A0AAJ1Z9H2_9BACI</name>
<dbReference type="Pfam" id="PF13673">
    <property type="entry name" value="Acetyltransf_10"/>
    <property type="match status" value="1"/>
</dbReference>
<organism evidence="4 5">
    <name type="scientific">Bacillus pseudomycoides</name>
    <dbReference type="NCBI Taxonomy" id="64104"/>
    <lineage>
        <taxon>Bacteria</taxon>
        <taxon>Bacillati</taxon>
        <taxon>Bacillota</taxon>
        <taxon>Bacilli</taxon>
        <taxon>Bacillales</taxon>
        <taxon>Bacillaceae</taxon>
        <taxon>Bacillus</taxon>
        <taxon>Bacillus cereus group</taxon>
    </lineage>
</organism>
<dbReference type="Proteomes" id="UP001248134">
    <property type="component" value="Unassembled WGS sequence"/>
</dbReference>
<dbReference type="PANTHER" id="PTHR43626:SF4">
    <property type="entry name" value="GCN5-RELATED N-ACETYLTRANSFERASE 2, CHLOROPLASTIC"/>
    <property type="match status" value="1"/>
</dbReference>
<protein>
    <submittedName>
        <fullName evidence="4">GNAT family N-acetyltransferase</fullName>
    </submittedName>
</protein>
<evidence type="ECO:0000256" key="1">
    <source>
        <dbReference type="ARBA" id="ARBA00022679"/>
    </source>
</evidence>
<evidence type="ECO:0000259" key="3">
    <source>
        <dbReference type="PROSITE" id="PS51186"/>
    </source>
</evidence>
<dbReference type="AlphaFoldDB" id="A0AAJ1Z9H2"/>
<dbReference type="InterPro" id="IPR016181">
    <property type="entry name" value="Acyl_CoA_acyltransferase"/>
</dbReference>
<dbReference type="InterPro" id="IPR045039">
    <property type="entry name" value="NSI-like"/>
</dbReference>
<dbReference type="RefSeq" id="WP_003197745.1">
    <property type="nucleotide sequence ID" value="NZ_CM000743.1"/>
</dbReference>
<feature type="domain" description="N-acetyltransferase" evidence="3">
    <location>
        <begin position="1"/>
        <end position="113"/>
    </location>
</feature>
<dbReference type="Gene3D" id="3.40.630.30">
    <property type="match status" value="1"/>
</dbReference>
<proteinExistence type="predicted"/>
<dbReference type="SUPFAM" id="SSF55729">
    <property type="entry name" value="Acyl-CoA N-acyltransferases (Nat)"/>
    <property type="match status" value="1"/>
</dbReference>
<keyword evidence="1" id="KW-0808">Transferase</keyword>
<dbReference type="EMBL" id="VLYX01000040">
    <property type="protein sequence ID" value="MDR4328806.1"/>
    <property type="molecule type" value="Genomic_DNA"/>
</dbReference>
<comment type="caution">
    <text evidence="4">The sequence shown here is derived from an EMBL/GenBank/DDBJ whole genome shotgun (WGS) entry which is preliminary data.</text>
</comment>
<evidence type="ECO:0000256" key="2">
    <source>
        <dbReference type="ARBA" id="ARBA00023315"/>
    </source>
</evidence>
<sequence>MQLIISGDDYLKLSKEQLHHTLIQSTFVISAYDNDQLIGTRRIISDGIINAYLCGLVVHPSFQNRGIGKEIVQKLIVECKKQNLHLQLICTAEYIPFYEKLDFEEFAIGMKKK</sequence>
<dbReference type="GO" id="GO:0005737">
    <property type="term" value="C:cytoplasm"/>
    <property type="evidence" value="ECO:0007669"/>
    <property type="project" value="TreeGrafter"/>
</dbReference>
<keyword evidence="2" id="KW-0012">Acyltransferase</keyword>
<gene>
    <name evidence="4" type="ORF">FOS08_23765</name>
</gene>
<dbReference type="GO" id="GO:0008080">
    <property type="term" value="F:N-acetyltransferase activity"/>
    <property type="evidence" value="ECO:0007669"/>
    <property type="project" value="InterPro"/>
</dbReference>
<dbReference type="PANTHER" id="PTHR43626">
    <property type="entry name" value="ACYL-COA N-ACYLTRANSFERASE"/>
    <property type="match status" value="1"/>
</dbReference>
<dbReference type="CDD" id="cd04301">
    <property type="entry name" value="NAT_SF"/>
    <property type="match status" value="1"/>
</dbReference>
<accession>A0AAJ1Z9H2</accession>